<dbReference type="OrthoDB" id="10069473at2759"/>
<keyword evidence="3" id="KW-1185">Reference proteome</keyword>
<dbReference type="Proteomes" id="UP000314294">
    <property type="component" value="Unassembled WGS sequence"/>
</dbReference>
<feature type="compositionally biased region" description="Low complexity" evidence="1">
    <location>
        <begin position="45"/>
        <end position="65"/>
    </location>
</feature>
<evidence type="ECO:0000313" key="2">
    <source>
        <dbReference type="EMBL" id="TNN48598.1"/>
    </source>
</evidence>
<dbReference type="AlphaFoldDB" id="A0A4Z2G4Y0"/>
<reference evidence="2 3" key="1">
    <citation type="submission" date="2019-03" db="EMBL/GenBank/DDBJ databases">
        <title>First draft genome of Liparis tanakae, snailfish: a comprehensive survey of snailfish specific genes.</title>
        <authorList>
            <person name="Kim W."/>
            <person name="Song I."/>
            <person name="Jeong J.-H."/>
            <person name="Kim D."/>
            <person name="Kim S."/>
            <person name="Ryu S."/>
            <person name="Song J.Y."/>
            <person name="Lee S.K."/>
        </authorList>
    </citation>
    <scope>NUCLEOTIDE SEQUENCE [LARGE SCALE GENOMIC DNA]</scope>
    <source>
        <tissue evidence="2">Muscle</tissue>
    </source>
</reference>
<comment type="caution">
    <text evidence="2">The sequence shown here is derived from an EMBL/GenBank/DDBJ whole genome shotgun (WGS) entry which is preliminary data.</text>
</comment>
<feature type="region of interest" description="Disordered" evidence="1">
    <location>
        <begin position="1"/>
        <end position="67"/>
    </location>
</feature>
<sequence length="104" mass="10782">MWLGLGEEGHGGGVSGTSQSVEKRSPAEGSGARPPVTLGRRESMRASCLRSSSSAASRPLYSASSKHASSTVFDSLSAASLSRAGNVLDFLRQRGDLLTNCRVA</sequence>
<gene>
    <name evidence="2" type="ORF">EYF80_041185</name>
</gene>
<accession>A0A4Z2G4Y0</accession>
<organism evidence="2 3">
    <name type="scientific">Liparis tanakae</name>
    <name type="common">Tanaka's snailfish</name>
    <dbReference type="NCBI Taxonomy" id="230148"/>
    <lineage>
        <taxon>Eukaryota</taxon>
        <taxon>Metazoa</taxon>
        <taxon>Chordata</taxon>
        <taxon>Craniata</taxon>
        <taxon>Vertebrata</taxon>
        <taxon>Euteleostomi</taxon>
        <taxon>Actinopterygii</taxon>
        <taxon>Neopterygii</taxon>
        <taxon>Teleostei</taxon>
        <taxon>Neoteleostei</taxon>
        <taxon>Acanthomorphata</taxon>
        <taxon>Eupercaria</taxon>
        <taxon>Perciformes</taxon>
        <taxon>Cottioidei</taxon>
        <taxon>Cottales</taxon>
        <taxon>Liparidae</taxon>
        <taxon>Liparis</taxon>
    </lineage>
</organism>
<evidence type="ECO:0000313" key="3">
    <source>
        <dbReference type="Proteomes" id="UP000314294"/>
    </source>
</evidence>
<protein>
    <submittedName>
        <fullName evidence="2">Uncharacterized protein</fullName>
    </submittedName>
</protein>
<name>A0A4Z2G4Y0_9TELE</name>
<proteinExistence type="predicted"/>
<evidence type="ECO:0000256" key="1">
    <source>
        <dbReference type="SAM" id="MobiDB-lite"/>
    </source>
</evidence>
<dbReference type="EMBL" id="SRLO01000689">
    <property type="protein sequence ID" value="TNN48598.1"/>
    <property type="molecule type" value="Genomic_DNA"/>
</dbReference>